<evidence type="ECO:0000313" key="1">
    <source>
        <dbReference type="EMBL" id="MDO7788811.1"/>
    </source>
</evidence>
<gene>
    <name evidence="1" type="ORF">P6N53_16420</name>
</gene>
<name>A0AAW7ZJ84_9FIRM</name>
<reference evidence="1" key="1">
    <citation type="journal article" date="2023" name="J. Hazard. Mater.">
        <title>Anaerobic biodegradation of pyrene and benzo[a]pyrene by a new sulfate-reducing Desulforamulus aquiferis strain DSA.</title>
        <authorList>
            <person name="Zhang Z."/>
            <person name="Sun J."/>
            <person name="Gong X."/>
            <person name="Wang C."/>
            <person name="Wang H."/>
        </authorList>
    </citation>
    <scope>NUCLEOTIDE SEQUENCE</scope>
    <source>
        <strain evidence="1">DSA</strain>
    </source>
</reference>
<dbReference type="EMBL" id="JARPTC010000025">
    <property type="protein sequence ID" value="MDO7788811.1"/>
    <property type="molecule type" value="Genomic_DNA"/>
</dbReference>
<sequence>MLSSYLVRRCKNCGSIHGKSFGGGDLIIKVVFTGKGSDWSRFLRTMRKWLTHNSCGTHYWENDSKAYGAARVESNDLLKVKEAI</sequence>
<dbReference type="Proteomes" id="UP001172911">
    <property type="component" value="Unassembled WGS sequence"/>
</dbReference>
<comment type="caution">
    <text evidence="1">The sequence shown here is derived from an EMBL/GenBank/DDBJ whole genome shotgun (WGS) entry which is preliminary data.</text>
</comment>
<keyword evidence="2" id="KW-1185">Reference proteome</keyword>
<dbReference type="AlphaFoldDB" id="A0AAW7ZJ84"/>
<organism evidence="1 2">
    <name type="scientific">Desulforamulus aquiferis</name>
    <dbReference type="NCBI Taxonomy" id="1397668"/>
    <lineage>
        <taxon>Bacteria</taxon>
        <taxon>Bacillati</taxon>
        <taxon>Bacillota</taxon>
        <taxon>Clostridia</taxon>
        <taxon>Eubacteriales</taxon>
        <taxon>Peptococcaceae</taxon>
        <taxon>Desulforamulus</taxon>
    </lineage>
</organism>
<reference evidence="1" key="2">
    <citation type="submission" date="2023-03" db="EMBL/GenBank/DDBJ databases">
        <authorList>
            <person name="Zhang Z."/>
        </authorList>
    </citation>
    <scope>NUCLEOTIDE SEQUENCE</scope>
    <source>
        <strain evidence="1">DSA</strain>
    </source>
</reference>
<proteinExistence type="predicted"/>
<evidence type="ECO:0000313" key="2">
    <source>
        <dbReference type="Proteomes" id="UP001172911"/>
    </source>
</evidence>
<accession>A0AAW7ZJ84</accession>
<dbReference type="RefSeq" id="WP_304545080.1">
    <property type="nucleotide sequence ID" value="NZ_JARPTC010000025.1"/>
</dbReference>
<protein>
    <submittedName>
        <fullName evidence="1">Uncharacterized protein</fullName>
    </submittedName>
</protein>